<accession>A0A0D3MVI6</accession>
<dbReference type="EMBL" id="KP027447">
    <property type="protein sequence ID" value="AJA42351.1"/>
    <property type="molecule type" value="Genomic_DNA"/>
</dbReference>
<protein>
    <submittedName>
        <fullName evidence="1">Uncharacterized protein</fullName>
    </submittedName>
</protein>
<dbReference type="Proteomes" id="UP000032689">
    <property type="component" value="Segment"/>
</dbReference>
<evidence type="ECO:0000313" key="2">
    <source>
        <dbReference type="Proteomes" id="UP000032689"/>
    </source>
</evidence>
<dbReference type="OrthoDB" id="25945at10239"/>
<dbReference type="GeneID" id="26641048"/>
<sequence>MDSQTFNNLIYLCKSTFNSLSNYDVVYHNVTTHATDEGVKNFYIAYIRLEGHFISVQIDLEKLLNNDSIENMYKYIIKCIKIEIQKHYFKTFNQKIDIDRMLDEV</sequence>
<organism evidence="1 2">
    <name type="scientific">Staphylococcus phage vB_SepM_ phiIPLA-C1C</name>
    <dbReference type="NCBI Taxonomy" id="1572704"/>
    <lineage>
        <taxon>Viruses</taxon>
        <taxon>Duplodnaviria</taxon>
        <taxon>Heunggongvirae</taxon>
        <taxon>Uroviricota</taxon>
        <taxon>Caudoviricetes</taxon>
        <taxon>Herelleviridae</taxon>
        <taxon>Twortvirinae</taxon>
        <taxon>Sepunavirus</taxon>
        <taxon>Sepunavirus IPLAC1C</taxon>
    </lineage>
</organism>
<dbReference type="RefSeq" id="YP_009214631.1">
    <property type="nucleotide sequence ID" value="NC_028962.1"/>
</dbReference>
<keyword evidence="2" id="KW-1185">Reference proteome</keyword>
<reference evidence="1 2" key="1">
    <citation type="journal article" date="2015" name="Appl. Environ. Microbiol.">
        <title>Two Phages, phiIPLA-RODI and phiIPLA-C1C, Lyse Mono- and Dual-Species Staphylococcal Biofilms.</title>
        <authorList>
            <person name="Gutierrez D."/>
            <person name="Vandenheuvel D."/>
            <person name="Martinez B."/>
            <person name="Rodriguez A."/>
            <person name="Lavigne R."/>
            <person name="Garcia P."/>
        </authorList>
    </citation>
    <scope>NUCLEOTIDE SEQUENCE [LARGE SCALE GENOMIC DNA]</scope>
</reference>
<evidence type="ECO:0000313" key="1">
    <source>
        <dbReference type="EMBL" id="AJA42351.1"/>
    </source>
</evidence>
<proteinExistence type="predicted"/>
<name>A0A0D3MVI6_9CAUD</name>
<dbReference type="KEGG" id="vg:26641048"/>